<evidence type="ECO:0000256" key="10">
    <source>
        <dbReference type="SAM" id="SignalP"/>
    </source>
</evidence>
<evidence type="ECO:0000256" key="9">
    <source>
        <dbReference type="SAM" id="MobiDB-lite"/>
    </source>
</evidence>
<dbReference type="EMBL" id="QYRN01000008">
    <property type="protein sequence ID" value="RIX99224.1"/>
    <property type="molecule type" value="Genomic_DNA"/>
</dbReference>
<feature type="region of interest" description="Disordered" evidence="9">
    <location>
        <begin position="298"/>
        <end position="332"/>
    </location>
</feature>
<dbReference type="AlphaFoldDB" id="A0A3A1WJM3"/>
<evidence type="ECO:0000256" key="4">
    <source>
        <dbReference type="ARBA" id="ARBA00018370"/>
    </source>
</evidence>
<dbReference type="SUPFAM" id="SSF54534">
    <property type="entry name" value="FKBP-like"/>
    <property type="match status" value="1"/>
</dbReference>
<protein>
    <recommendedName>
        <fullName evidence="4">Parvulin-like PPIase</fullName>
        <ecNumber evidence="3">5.2.1.8</ecNumber>
    </recommendedName>
    <alternativeName>
        <fullName evidence="6">Peptidyl-prolyl cis-trans isomerase plp</fullName>
    </alternativeName>
    <alternativeName>
        <fullName evidence="7">Rotamase plp</fullName>
    </alternativeName>
</protein>
<dbReference type="PANTHER" id="PTHR47245:SF2">
    <property type="entry name" value="PEPTIDYL-PROLYL CIS-TRANS ISOMERASE HP_0175-RELATED"/>
    <property type="match status" value="1"/>
</dbReference>
<reference evidence="13" key="1">
    <citation type="submission" date="2018-09" db="EMBL/GenBank/DDBJ databases">
        <authorList>
            <person name="Tuo L."/>
        </authorList>
    </citation>
    <scope>NUCLEOTIDE SEQUENCE [LARGE SCALE GENOMIC DNA]</scope>
    <source>
        <strain evidence="13">M2BS4Y-1</strain>
    </source>
</reference>
<evidence type="ECO:0000256" key="1">
    <source>
        <dbReference type="ARBA" id="ARBA00000971"/>
    </source>
</evidence>
<dbReference type="Pfam" id="PF00639">
    <property type="entry name" value="Rotamase"/>
    <property type="match status" value="1"/>
</dbReference>
<dbReference type="InterPro" id="IPR000297">
    <property type="entry name" value="PPIase_PpiC"/>
</dbReference>
<dbReference type="GO" id="GO:0003755">
    <property type="term" value="F:peptidyl-prolyl cis-trans isomerase activity"/>
    <property type="evidence" value="ECO:0007669"/>
    <property type="project" value="UniProtKB-KW"/>
</dbReference>
<evidence type="ECO:0000256" key="8">
    <source>
        <dbReference type="PROSITE-ProRule" id="PRU00278"/>
    </source>
</evidence>
<dbReference type="InterPro" id="IPR027304">
    <property type="entry name" value="Trigger_fact/SurA_dom_sf"/>
</dbReference>
<keyword evidence="13" id="KW-1185">Reference proteome</keyword>
<evidence type="ECO:0000256" key="6">
    <source>
        <dbReference type="ARBA" id="ARBA00030642"/>
    </source>
</evidence>
<gene>
    <name evidence="12" type="ORF">D3218_15775</name>
</gene>
<evidence type="ECO:0000256" key="2">
    <source>
        <dbReference type="ARBA" id="ARBA00007656"/>
    </source>
</evidence>
<evidence type="ECO:0000256" key="7">
    <source>
        <dbReference type="ARBA" id="ARBA00031484"/>
    </source>
</evidence>
<proteinExistence type="inferred from homology"/>
<dbReference type="SUPFAM" id="SSF109998">
    <property type="entry name" value="Triger factor/SurA peptide-binding domain-like"/>
    <property type="match status" value="1"/>
</dbReference>
<comment type="caution">
    <text evidence="12">The sequence shown here is derived from an EMBL/GenBank/DDBJ whole genome shotgun (WGS) entry which is preliminary data.</text>
</comment>
<feature type="domain" description="PpiC" evidence="11">
    <location>
        <begin position="155"/>
        <end position="245"/>
    </location>
</feature>
<evidence type="ECO:0000259" key="11">
    <source>
        <dbReference type="PROSITE" id="PS50198"/>
    </source>
</evidence>
<feature type="signal peptide" evidence="10">
    <location>
        <begin position="1"/>
        <end position="25"/>
    </location>
</feature>
<dbReference type="InterPro" id="IPR050245">
    <property type="entry name" value="PrsA_foldase"/>
</dbReference>
<evidence type="ECO:0000313" key="12">
    <source>
        <dbReference type="EMBL" id="RIX99224.1"/>
    </source>
</evidence>
<dbReference type="Proteomes" id="UP000265750">
    <property type="component" value="Unassembled WGS sequence"/>
</dbReference>
<dbReference type="RefSeq" id="WP_119541026.1">
    <property type="nucleotide sequence ID" value="NZ_QYRN01000008.1"/>
</dbReference>
<comment type="similarity">
    <text evidence="2">Belongs to the PpiC/parvulin rotamase family.</text>
</comment>
<accession>A0A3A1WJM3</accession>
<evidence type="ECO:0000256" key="3">
    <source>
        <dbReference type="ARBA" id="ARBA00013194"/>
    </source>
</evidence>
<sequence length="332" mass="34891">MLTSLRTRLAASGLILAALAASAHAQDAAAPAAPAAAPAAPAPVAPDTVLVTVGDAKITQADLEAAGADLGSQFAQLPPDQRRLATLAALIDIRALAAKGEAEKLADDPETARRIAFLRERALHNAYFEKHGIAAITDAEVRARYDQEVAAMKPVEEVHAKHILVPTKEEAEAVVKELDAGKDFDALAAEKSTGPTGPQGGDLGFFGPGQMVPAFETAAYALEPGTYTKEPVQTQFGWHVIKVLEKRPQQPPAFEQVADQVRQVVMREKYVDLVQAARAEEGVTYEDPALKAQVETMEKAMSGGGEDPEAVADEAEGEAAPVPAEGQPATAQ</sequence>
<dbReference type="InterPro" id="IPR023058">
    <property type="entry name" value="PPIase_PpiC_CS"/>
</dbReference>
<dbReference type="OrthoDB" id="14196at2"/>
<keyword evidence="5 8" id="KW-0697">Rotamase</keyword>
<evidence type="ECO:0000313" key="13">
    <source>
        <dbReference type="Proteomes" id="UP000265750"/>
    </source>
</evidence>
<organism evidence="12 13">
    <name type="scientific">Aureimonas flava</name>
    <dbReference type="NCBI Taxonomy" id="2320271"/>
    <lineage>
        <taxon>Bacteria</taxon>
        <taxon>Pseudomonadati</taxon>
        <taxon>Pseudomonadota</taxon>
        <taxon>Alphaproteobacteria</taxon>
        <taxon>Hyphomicrobiales</taxon>
        <taxon>Aurantimonadaceae</taxon>
        <taxon>Aureimonas</taxon>
    </lineage>
</organism>
<feature type="chain" id="PRO_5017333291" description="Parvulin-like PPIase" evidence="10">
    <location>
        <begin position="26"/>
        <end position="332"/>
    </location>
</feature>
<evidence type="ECO:0000256" key="5">
    <source>
        <dbReference type="ARBA" id="ARBA00023110"/>
    </source>
</evidence>
<name>A0A3A1WJM3_9HYPH</name>
<feature type="compositionally biased region" description="Acidic residues" evidence="9">
    <location>
        <begin position="306"/>
        <end position="317"/>
    </location>
</feature>
<dbReference type="InterPro" id="IPR046357">
    <property type="entry name" value="PPIase_dom_sf"/>
</dbReference>
<dbReference type="PROSITE" id="PS50198">
    <property type="entry name" value="PPIC_PPIASE_2"/>
    <property type="match status" value="1"/>
</dbReference>
<dbReference type="PANTHER" id="PTHR47245">
    <property type="entry name" value="PEPTIDYLPROLYL ISOMERASE"/>
    <property type="match status" value="1"/>
</dbReference>
<keyword evidence="10" id="KW-0732">Signal</keyword>
<dbReference type="Gene3D" id="3.10.50.40">
    <property type="match status" value="1"/>
</dbReference>
<comment type="catalytic activity">
    <reaction evidence="1">
        <text>[protein]-peptidylproline (omega=180) = [protein]-peptidylproline (omega=0)</text>
        <dbReference type="Rhea" id="RHEA:16237"/>
        <dbReference type="Rhea" id="RHEA-COMP:10747"/>
        <dbReference type="Rhea" id="RHEA-COMP:10748"/>
        <dbReference type="ChEBI" id="CHEBI:83833"/>
        <dbReference type="ChEBI" id="CHEBI:83834"/>
        <dbReference type="EC" id="5.2.1.8"/>
    </reaction>
</comment>
<dbReference type="EC" id="5.2.1.8" evidence="3"/>
<dbReference type="PROSITE" id="PS01096">
    <property type="entry name" value="PPIC_PPIASE_1"/>
    <property type="match status" value="1"/>
</dbReference>
<keyword evidence="8 12" id="KW-0413">Isomerase</keyword>